<dbReference type="GO" id="GO:0071555">
    <property type="term" value="P:cell wall organization"/>
    <property type="evidence" value="ECO:0007669"/>
    <property type="project" value="UniProtKB-UniRule"/>
</dbReference>
<reference evidence="3 4" key="1">
    <citation type="journal article" date="2013" name="Genome Announc.">
        <title>Draft Genome Sequence of Strain JLT2015T, Belonging to the Family Sphingomonadaceae of the Alphaproteobacteria.</title>
        <authorList>
            <person name="Tang K."/>
            <person name="Liu K."/>
            <person name="Li S."/>
            <person name="Jiao N."/>
        </authorList>
    </citation>
    <scope>NUCLEOTIDE SEQUENCE [LARGE SCALE GENOMIC DNA]</scope>
    <source>
        <strain evidence="3 4">JLT2015</strain>
    </source>
</reference>
<dbReference type="GO" id="GO:0008360">
    <property type="term" value="P:regulation of cell shape"/>
    <property type="evidence" value="ECO:0007669"/>
    <property type="project" value="UniProtKB-UniRule"/>
</dbReference>
<feature type="active site" description="Proton donor/acceptor" evidence="1">
    <location>
        <position position="131"/>
    </location>
</feature>
<feature type="active site" description="Nucleophile" evidence="1">
    <location>
        <position position="142"/>
    </location>
</feature>
<dbReference type="PATRIC" id="fig|1234595.3.peg.965"/>
<dbReference type="PANTHER" id="PTHR38589">
    <property type="entry name" value="BLR0621 PROTEIN"/>
    <property type="match status" value="1"/>
</dbReference>
<sequence>MDLIVDTARRRLSFGGADMDCLIGRGGAVPAGTKEEGDGATPLGRWPLLTVLLRPDRTAPPPRLALPWRWLHPQDGWSDAPEDPEYNRPVRHPHRHSAERLWREDGLYDVIVTTAHNTPPAPGAGSAIFLHCRAAKDHTAGCIAVDKPLLLDMLGRLKPGAALDIR</sequence>
<dbReference type="AlphaFoldDB" id="M2U7L0"/>
<dbReference type="GO" id="GO:0009252">
    <property type="term" value="P:peptidoglycan biosynthetic process"/>
    <property type="evidence" value="ECO:0007669"/>
    <property type="project" value="UniProtKB-KW"/>
</dbReference>
<keyword evidence="1" id="KW-0133">Cell shape</keyword>
<comment type="pathway">
    <text evidence="1">Cell wall biogenesis; peptidoglycan biosynthesis.</text>
</comment>
<evidence type="ECO:0000313" key="4">
    <source>
        <dbReference type="Proteomes" id="UP000011717"/>
    </source>
</evidence>
<keyword evidence="1" id="KW-0573">Peptidoglycan synthesis</keyword>
<dbReference type="EMBL" id="AMRV01000002">
    <property type="protein sequence ID" value="EMD83992.1"/>
    <property type="molecule type" value="Genomic_DNA"/>
</dbReference>
<evidence type="ECO:0000313" key="3">
    <source>
        <dbReference type="EMBL" id="EMD83992.1"/>
    </source>
</evidence>
<dbReference type="Pfam" id="PF03734">
    <property type="entry name" value="YkuD"/>
    <property type="match status" value="1"/>
</dbReference>
<dbReference type="RefSeq" id="WP_008600492.1">
    <property type="nucleotide sequence ID" value="NZ_AMRV01000002.1"/>
</dbReference>
<gene>
    <name evidence="3" type="ORF">C725_0964</name>
</gene>
<dbReference type="Proteomes" id="UP000011717">
    <property type="component" value="Unassembled WGS sequence"/>
</dbReference>
<evidence type="ECO:0000259" key="2">
    <source>
        <dbReference type="PROSITE" id="PS52029"/>
    </source>
</evidence>
<accession>M2U7L0</accession>
<comment type="caution">
    <text evidence="3">The sequence shown here is derived from an EMBL/GenBank/DDBJ whole genome shotgun (WGS) entry which is preliminary data.</text>
</comment>
<dbReference type="PANTHER" id="PTHR38589:SF1">
    <property type="entry name" value="BLR0621 PROTEIN"/>
    <property type="match status" value="1"/>
</dbReference>
<dbReference type="PROSITE" id="PS52029">
    <property type="entry name" value="LD_TPASE"/>
    <property type="match status" value="1"/>
</dbReference>
<organism evidence="3 4">
    <name type="scientific">Pacificimonas flava</name>
    <dbReference type="NCBI Taxonomy" id="1234595"/>
    <lineage>
        <taxon>Bacteria</taxon>
        <taxon>Pseudomonadati</taxon>
        <taxon>Pseudomonadota</taxon>
        <taxon>Alphaproteobacteria</taxon>
        <taxon>Sphingomonadales</taxon>
        <taxon>Sphingosinicellaceae</taxon>
        <taxon>Pacificimonas</taxon>
    </lineage>
</organism>
<protein>
    <recommendedName>
        <fullName evidence="2">L,D-TPase catalytic domain-containing protein</fullName>
    </recommendedName>
</protein>
<name>M2U7L0_9SPHN</name>
<dbReference type="GO" id="GO:0016740">
    <property type="term" value="F:transferase activity"/>
    <property type="evidence" value="ECO:0007669"/>
    <property type="project" value="InterPro"/>
</dbReference>
<feature type="domain" description="L,D-TPase catalytic" evidence="2">
    <location>
        <begin position="1"/>
        <end position="166"/>
    </location>
</feature>
<keyword evidence="4" id="KW-1185">Reference proteome</keyword>
<dbReference type="OrthoDB" id="9804204at2"/>
<keyword evidence="1" id="KW-0961">Cell wall biogenesis/degradation</keyword>
<dbReference type="InterPro" id="IPR005490">
    <property type="entry name" value="LD_TPept_cat_dom"/>
</dbReference>
<evidence type="ECO:0000256" key="1">
    <source>
        <dbReference type="PROSITE-ProRule" id="PRU01373"/>
    </source>
</evidence>
<proteinExistence type="predicted"/>